<evidence type="ECO:0000313" key="1">
    <source>
        <dbReference type="EMBL" id="GAU46640.1"/>
    </source>
</evidence>
<dbReference type="AlphaFoldDB" id="A0A2Z6PAC8"/>
<protein>
    <submittedName>
        <fullName evidence="1">Uncharacterized protein</fullName>
    </submittedName>
</protein>
<keyword evidence="2" id="KW-1185">Reference proteome</keyword>
<sequence length="64" mass="7040">MKRIAHRNNRDTAVLARKTHAVEPVGGQKQIVKHPGCKPVAVTHVVVLCYNVSGSCHIESDRAR</sequence>
<gene>
    <name evidence="1" type="ORF">TSUD_246660</name>
</gene>
<reference evidence="2" key="1">
    <citation type="journal article" date="2017" name="Front. Plant Sci.">
        <title>Climate Clever Clovers: New Paradigm to Reduce the Environmental Footprint of Ruminants by Breeding Low Methanogenic Forages Utilizing Haplotype Variation.</title>
        <authorList>
            <person name="Kaur P."/>
            <person name="Appels R."/>
            <person name="Bayer P.E."/>
            <person name="Keeble-Gagnere G."/>
            <person name="Wang J."/>
            <person name="Hirakawa H."/>
            <person name="Shirasawa K."/>
            <person name="Vercoe P."/>
            <person name="Stefanova K."/>
            <person name="Durmic Z."/>
            <person name="Nichols P."/>
            <person name="Revell C."/>
            <person name="Isobe S.N."/>
            <person name="Edwards D."/>
            <person name="Erskine W."/>
        </authorList>
    </citation>
    <scope>NUCLEOTIDE SEQUENCE [LARGE SCALE GENOMIC DNA]</scope>
    <source>
        <strain evidence="2">cv. Daliak</strain>
    </source>
</reference>
<organism evidence="1 2">
    <name type="scientific">Trifolium subterraneum</name>
    <name type="common">Subterranean clover</name>
    <dbReference type="NCBI Taxonomy" id="3900"/>
    <lineage>
        <taxon>Eukaryota</taxon>
        <taxon>Viridiplantae</taxon>
        <taxon>Streptophyta</taxon>
        <taxon>Embryophyta</taxon>
        <taxon>Tracheophyta</taxon>
        <taxon>Spermatophyta</taxon>
        <taxon>Magnoliopsida</taxon>
        <taxon>eudicotyledons</taxon>
        <taxon>Gunneridae</taxon>
        <taxon>Pentapetalae</taxon>
        <taxon>rosids</taxon>
        <taxon>fabids</taxon>
        <taxon>Fabales</taxon>
        <taxon>Fabaceae</taxon>
        <taxon>Papilionoideae</taxon>
        <taxon>50 kb inversion clade</taxon>
        <taxon>NPAAA clade</taxon>
        <taxon>Hologalegina</taxon>
        <taxon>IRL clade</taxon>
        <taxon>Trifolieae</taxon>
        <taxon>Trifolium</taxon>
    </lineage>
</organism>
<name>A0A2Z6PAC8_TRISU</name>
<evidence type="ECO:0000313" key="2">
    <source>
        <dbReference type="Proteomes" id="UP000242715"/>
    </source>
</evidence>
<accession>A0A2Z6PAC8</accession>
<dbReference type="Proteomes" id="UP000242715">
    <property type="component" value="Unassembled WGS sequence"/>
</dbReference>
<proteinExistence type="predicted"/>
<dbReference type="EMBL" id="DF974234">
    <property type="protein sequence ID" value="GAU46640.1"/>
    <property type="molecule type" value="Genomic_DNA"/>
</dbReference>